<dbReference type="Gene3D" id="3.90.1310.10">
    <property type="entry name" value="Penicillin-binding protein 2a (Domain 2)"/>
    <property type="match status" value="1"/>
</dbReference>
<feature type="domain" description="Penicillin-binding protein transpeptidase" evidence="4">
    <location>
        <begin position="379"/>
        <end position="628"/>
    </location>
</feature>
<dbReference type="SUPFAM" id="SSF56519">
    <property type="entry name" value="Penicillin binding protein dimerisation domain"/>
    <property type="match status" value="1"/>
</dbReference>
<gene>
    <name evidence="7" type="ORF">BJ999_007271</name>
</gene>
<dbReference type="Pfam" id="PF03717">
    <property type="entry name" value="PBP_dimer"/>
    <property type="match status" value="1"/>
</dbReference>
<feature type="domain" description="Penicillin-binding protein dimerisation" evidence="5">
    <location>
        <begin position="174"/>
        <end position="343"/>
    </location>
</feature>
<evidence type="ECO:0000256" key="3">
    <source>
        <dbReference type="ARBA" id="ARBA00023136"/>
    </source>
</evidence>
<dbReference type="GO" id="GO:0071972">
    <property type="term" value="F:peptidoglycan L,D-transpeptidase activity"/>
    <property type="evidence" value="ECO:0007669"/>
    <property type="project" value="TreeGrafter"/>
</dbReference>
<dbReference type="InterPro" id="IPR036138">
    <property type="entry name" value="PBP_dimer_sf"/>
</dbReference>
<dbReference type="InterPro" id="IPR001460">
    <property type="entry name" value="PCN-bd_Tpept"/>
</dbReference>
<keyword evidence="7" id="KW-0132">Cell division</keyword>
<feature type="domain" description="NTF2-like N-terminal transpeptidase" evidence="6">
    <location>
        <begin position="48"/>
        <end position="167"/>
    </location>
</feature>
<protein>
    <submittedName>
        <fullName evidence="7">Cell division protein FtsI/penicillin-binding protein 2</fullName>
    </submittedName>
</protein>
<evidence type="ECO:0000256" key="1">
    <source>
        <dbReference type="ARBA" id="ARBA00004370"/>
    </source>
</evidence>
<accession>A0A7Y9KGS9</accession>
<dbReference type="InterPro" id="IPR012338">
    <property type="entry name" value="Beta-lactam/transpept-like"/>
</dbReference>
<evidence type="ECO:0000313" key="8">
    <source>
        <dbReference type="Proteomes" id="UP000591272"/>
    </source>
</evidence>
<keyword evidence="3" id="KW-0472">Membrane</keyword>
<proteinExistence type="inferred from homology"/>
<comment type="subcellular location">
    <subcellularLocation>
        <location evidence="1">Membrane</location>
    </subcellularLocation>
</comment>
<dbReference type="PANTHER" id="PTHR30627:SF24">
    <property type="entry name" value="PENICILLIN-BINDING PROTEIN 4B"/>
    <property type="match status" value="1"/>
</dbReference>
<organism evidence="7 8">
    <name type="scientific">Actinomadura citrea</name>
    <dbReference type="NCBI Taxonomy" id="46158"/>
    <lineage>
        <taxon>Bacteria</taxon>
        <taxon>Bacillati</taxon>
        <taxon>Actinomycetota</taxon>
        <taxon>Actinomycetes</taxon>
        <taxon>Streptosporangiales</taxon>
        <taxon>Thermomonosporaceae</taxon>
        <taxon>Actinomadura</taxon>
    </lineage>
</organism>
<dbReference type="EMBL" id="JACCBT010000001">
    <property type="protein sequence ID" value="NYE16975.1"/>
    <property type="molecule type" value="Genomic_DNA"/>
</dbReference>
<dbReference type="Proteomes" id="UP000591272">
    <property type="component" value="Unassembled WGS sequence"/>
</dbReference>
<dbReference type="GO" id="GO:0046677">
    <property type="term" value="P:response to antibiotic"/>
    <property type="evidence" value="ECO:0007669"/>
    <property type="project" value="InterPro"/>
</dbReference>
<dbReference type="RefSeq" id="WP_268247754.1">
    <property type="nucleotide sequence ID" value="NZ_BMRD01000002.1"/>
</dbReference>
<dbReference type="Pfam" id="PF00905">
    <property type="entry name" value="Transpeptidase"/>
    <property type="match status" value="1"/>
</dbReference>
<dbReference type="GO" id="GO:0051301">
    <property type="term" value="P:cell division"/>
    <property type="evidence" value="ECO:0007669"/>
    <property type="project" value="UniProtKB-KW"/>
</dbReference>
<evidence type="ECO:0000259" key="4">
    <source>
        <dbReference type="Pfam" id="PF00905"/>
    </source>
</evidence>
<dbReference type="InterPro" id="IPR005311">
    <property type="entry name" value="PBP_dimer"/>
</dbReference>
<dbReference type="GO" id="GO:0071555">
    <property type="term" value="P:cell wall organization"/>
    <property type="evidence" value="ECO:0007669"/>
    <property type="project" value="TreeGrafter"/>
</dbReference>
<name>A0A7Y9KGS9_9ACTN</name>
<comment type="similarity">
    <text evidence="2">Belongs to the transpeptidase family.</text>
</comment>
<keyword evidence="7" id="KW-0131">Cell cycle</keyword>
<dbReference type="InterPro" id="IPR007887">
    <property type="entry name" value="MecA_N"/>
</dbReference>
<evidence type="ECO:0000259" key="5">
    <source>
        <dbReference type="Pfam" id="PF03717"/>
    </source>
</evidence>
<reference evidence="7 8" key="1">
    <citation type="submission" date="2020-07" db="EMBL/GenBank/DDBJ databases">
        <title>Sequencing the genomes of 1000 actinobacteria strains.</title>
        <authorList>
            <person name="Klenk H.-P."/>
        </authorList>
    </citation>
    <scope>NUCLEOTIDE SEQUENCE [LARGE SCALE GENOMIC DNA]</scope>
    <source>
        <strain evidence="7 8">DSM 43461</strain>
    </source>
</reference>
<evidence type="ECO:0000259" key="6">
    <source>
        <dbReference type="Pfam" id="PF05223"/>
    </source>
</evidence>
<dbReference type="SUPFAM" id="SSF56601">
    <property type="entry name" value="beta-lactamase/transpeptidase-like"/>
    <property type="match status" value="1"/>
</dbReference>
<dbReference type="GO" id="GO:0005886">
    <property type="term" value="C:plasma membrane"/>
    <property type="evidence" value="ECO:0007669"/>
    <property type="project" value="TreeGrafter"/>
</dbReference>
<dbReference type="Gene3D" id="3.30.1390.30">
    <property type="entry name" value="Penicillin-binding protein 2a, domain 3"/>
    <property type="match status" value="1"/>
</dbReference>
<dbReference type="PANTHER" id="PTHR30627">
    <property type="entry name" value="PEPTIDOGLYCAN D,D-TRANSPEPTIDASE"/>
    <property type="match status" value="1"/>
</dbReference>
<keyword evidence="8" id="KW-1185">Reference proteome</keyword>
<dbReference type="Pfam" id="PF05223">
    <property type="entry name" value="MecA_N"/>
    <property type="match status" value="1"/>
</dbReference>
<evidence type="ECO:0000313" key="7">
    <source>
        <dbReference type="EMBL" id="NYE16975.1"/>
    </source>
</evidence>
<dbReference type="Gene3D" id="3.40.710.10">
    <property type="entry name" value="DD-peptidase/beta-lactamase superfamily"/>
    <property type="match status" value="1"/>
</dbReference>
<sequence length="645" mass="68018">MTNRGRRRARAGARRPLLSPARRRAVALAACGALVGTMTTGCWAEPSAMPAVRDFLIAWQVGNYEAAAGRTVGADRKQVEDALGRVRQQLDAASLRLSLGTEVEGSGVDQIVKKGDEADARFTVKIDLGENGQPWEYPGLMHLRRVGGIWKVVWDSSIINTKLKPGQRLAVVTQVPKRSPITDTQGRSALREIGAYQVGVFPGQLADPQKTIDQLAKQTKIDGGRRLDSERLLGRVRSAPPQTYLPLLTLQVPTHNALIQRLTHIPGLRFQGVRAPIAPAYAPELIGNLGPATADRLQQVGAPYQPGDTIGVSGIQLLQQRRLAGTPTVSVVAQDETGKSTEQLRSWPGQEPQQVQTTLDPGYQRHADEALAGLQFPASMVAVRPSTGEVLAVANRGTGGQNFAFEGHYPPGLTFGIVSAEALFSQAGMKQSTETTCPGTVTVGGKAFTNKARPDSSFANHFAASCKTTLAQLSSKVDAQTLLREASQLGLGKNWGLGVPAFTGSVPAPANDGEKAAAMVGEGAVQVSPLAMAMVAAAAYSGTWRPPYVLKDPSTTAQAPQAQSLPPESISNLKKVLSRTASRGNARGARVSGDVVGVAALTTYNEGGRTKTVSWFVGSSGDRAFAIAVEGVVNTPALAAKFLGG</sequence>
<comment type="caution">
    <text evidence="7">The sequence shown here is derived from an EMBL/GenBank/DDBJ whole genome shotgun (WGS) entry which is preliminary data.</text>
</comment>
<dbReference type="AlphaFoldDB" id="A0A7Y9KGS9"/>
<dbReference type="InterPro" id="IPR050515">
    <property type="entry name" value="Beta-lactam/transpept"/>
</dbReference>
<evidence type="ECO:0000256" key="2">
    <source>
        <dbReference type="ARBA" id="ARBA00007171"/>
    </source>
</evidence>
<dbReference type="GO" id="GO:0008658">
    <property type="term" value="F:penicillin binding"/>
    <property type="evidence" value="ECO:0007669"/>
    <property type="project" value="InterPro"/>
</dbReference>